<dbReference type="AlphaFoldDB" id="A0A0K6SB21"/>
<gene>
    <name evidence="1" type="ORF">Cvel_12331.t1</name>
</gene>
<dbReference type="VEuPathDB" id="CryptoDB:Cvel_12331"/>
<organism evidence="1">
    <name type="scientific">Chromera velia CCMP2878</name>
    <dbReference type="NCBI Taxonomy" id="1169474"/>
    <lineage>
        <taxon>Eukaryota</taxon>
        <taxon>Sar</taxon>
        <taxon>Alveolata</taxon>
        <taxon>Colpodellida</taxon>
        <taxon>Chromeraceae</taxon>
        <taxon>Chromera</taxon>
    </lineage>
</organism>
<evidence type="ECO:0000313" key="1">
    <source>
        <dbReference type="EMBL" id="CUC10809.1"/>
    </source>
</evidence>
<dbReference type="EMBL" id="CDMZ01005735">
    <property type="protein sequence ID" value="CUC10809.1"/>
    <property type="molecule type" value="Genomic_DNA"/>
</dbReference>
<sequence length="137" mass="14742">MWNFLTRIHRKGSGQEQAPAPGLATADAMVELSSTSSALSGPEVQTFDSFDSSCRPLSVDSILFGHSRCPQGRTFDFVEGLDMPVDGEGRLVVTQVTANGGRAVTQWRDEFYGVSIFEAPEDVAMAPLLGQTSAERS</sequence>
<reference evidence="1" key="1">
    <citation type="submission" date="2014-11" db="EMBL/GenBank/DDBJ databases">
        <title>Molecular phylogeny of cliff fern family Woodsiaceae with morphological implications.</title>
        <authorList>
            <person name="Shao Y.-Z."/>
            <person name="Wei R."/>
            <person name="Zhang X.-C."/>
        </authorList>
    </citation>
    <scope>NUCLEOTIDE SEQUENCE</scope>
</reference>
<proteinExistence type="predicted"/>
<accession>A0A0K6SB21</accession>
<dbReference type="PhylomeDB" id="A0A0K6SB21"/>
<protein>
    <submittedName>
        <fullName evidence="1">Uncharacterized protein</fullName>
    </submittedName>
</protein>
<name>A0A0K6SB21_9ALVE</name>